<dbReference type="InParanoid" id="A0A162U713"/>
<dbReference type="GeneID" id="28992513"/>
<dbReference type="VEuPathDB" id="FungiDB:PHYBLDRAFT_146222"/>
<dbReference type="Proteomes" id="UP000077315">
    <property type="component" value="Unassembled WGS sequence"/>
</dbReference>
<proteinExistence type="predicted"/>
<sequence length="63" mass="7359">MFSINPDLIEYLNTSDKEFQETKANRRSRKRLNLEDLSDAERKKEFRFTLPESTNLKLPLGGG</sequence>
<evidence type="ECO:0000313" key="2">
    <source>
        <dbReference type="Proteomes" id="UP000077315"/>
    </source>
</evidence>
<protein>
    <submittedName>
        <fullName evidence="1">Uncharacterized protein</fullName>
    </submittedName>
</protein>
<reference evidence="2" key="1">
    <citation type="submission" date="2015-06" db="EMBL/GenBank/DDBJ databases">
        <title>Expansion of signal transduction pathways in fungi by whole-genome duplication.</title>
        <authorList>
            <consortium name="DOE Joint Genome Institute"/>
            <person name="Corrochano L.M."/>
            <person name="Kuo A."/>
            <person name="Marcet-Houben M."/>
            <person name="Polaino S."/>
            <person name="Salamov A."/>
            <person name="Villalobos J.M."/>
            <person name="Alvarez M.I."/>
            <person name="Avalos J."/>
            <person name="Benito E.P."/>
            <person name="Benoit I."/>
            <person name="Burger G."/>
            <person name="Camino L.P."/>
            <person name="Canovas D."/>
            <person name="Cerda-Olmedo E."/>
            <person name="Cheng J.-F."/>
            <person name="Dominguez A."/>
            <person name="Elias M."/>
            <person name="Eslava A.P."/>
            <person name="Glaser F."/>
            <person name="Grimwood J."/>
            <person name="Gutierrez G."/>
            <person name="Heitman J."/>
            <person name="Henrissat B."/>
            <person name="Iturriaga E.A."/>
            <person name="Lang B.F."/>
            <person name="Lavin J.L."/>
            <person name="Lee S."/>
            <person name="Li W."/>
            <person name="Lindquist E."/>
            <person name="Lopez-Garcia S."/>
            <person name="Luque E.M."/>
            <person name="Marcos A.T."/>
            <person name="Martin J."/>
            <person name="McCluskey K."/>
            <person name="Medina H.R."/>
            <person name="Miralles-Duran A."/>
            <person name="Miyazaki A."/>
            <person name="Munoz-Torres E."/>
            <person name="Oguiza J.A."/>
            <person name="Ohm R."/>
            <person name="Olmedo M."/>
            <person name="Orejas M."/>
            <person name="Ortiz-Castellanos L."/>
            <person name="Pisabarro A.G."/>
            <person name="Rodriguez-Romero J."/>
            <person name="Ruiz-Herrera J."/>
            <person name="Ruiz-Vazquez R."/>
            <person name="Sanz C."/>
            <person name="Schackwitz W."/>
            <person name="Schmutz J."/>
            <person name="Shahriari M."/>
            <person name="Shelest E."/>
            <person name="Silva-Franco F."/>
            <person name="Soanes D."/>
            <person name="Syed K."/>
            <person name="Tagua V.G."/>
            <person name="Talbot N.J."/>
            <person name="Thon M."/>
            <person name="De vries R.P."/>
            <person name="Wiebenga A."/>
            <person name="Yadav J.S."/>
            <person name="Braun E.L."/>
            <person name="Baker S."/>
            <person name="Garre V."/>
            <person name="Horwitz B."/>
            <person name="Torres-Martinez S."/>
            <person name="Idnurm A."/>
            <person name="Herrera-Estrella A."/>
            <person name="Gabaldon T."/>
            <person name="Grigoriev I.V."/>
        </authorList>
    </citation>
    <scope>NUCLEOTIDE SEQUENCE [LARGE SCALE GENOMIC DNA]</scope>
    <source>
        <strain evidence="2">NRRL 1555(-)</strain>
    </source>
</reference>
<evidence type="ECO:0000313" key="1">
    <source>
        <dbReference type="EMBL" id="OAD72903.1"/>
    </source>
</evidence>
<dbReference type="RefSeq" id="XP_018290943.1">
    <property type="nucleotide sequence ID" value="XM_018431607.1"/>
</dbReference>
<keyword evidence="2" id="KW-1185">Reference proteome</keyword>
<organism evidence="1 2">
    <name type="scientific">Phycomyces blakesleeanus (strain ATCC 8743b / DSM 1359 / FGSC 10004 / NBRC 33097 / NRRL 1555)</name>
    <dbReference type="NCBI Taxonomy" id="763407"/>
    <lineage>
        <taxon>Eukaryota</taxon>
        <taxon>Fungi</taxon>
        <taxon>Fungi incertae sedis</taxon>
        <taxon>Mucoromycota</taxon>
        <taxon>Mucoromycotina</taxon>
        <taxon>Mucoromycetes</taxon>
        <taxon>Mucorales</taxon>
        <taxon>Phycomycetaceae</taxon>
        <taxon>Phycomyces</taxon>
    </lineage>
</organism>
<gene>
    <name evidence="1" type="ORF">PHYBLDRAFT_146222</name>
</gene>
<dbReference type="AlphaFoldDB" id="A0A162U713"/>
<accession>A0A162U713</accession>
<name>A0A162U713_PHYB8</name>
<dbReference type="EMBL" id="KV440982">
    <property type="protein sequence ID" value="OAD72903.1"/>
    <property type="molecule type" value="Genomic_DNA"/>
</dbReference>